<dbReference type="AlphaFoldDB" id="A0A5N5QVY9"/>
<name>A0A5N5QVY9_9AGAM</name>
<dbReference type="InterPro" id="IPR018935">
    <property type="entry name" value="RIO_kinase_CS"/>
</dbReference>
<keyword evidence="15" id="KW-0460">Magnesium</keyword>
<feature type="compositionally biased region" description="Basic residues" evidence="22">
    <location>
        <begin position="607"/>
        <end position="626"/>
    </location>
</feature>
<evidence type="ECO:0000256" key="6">
    <source>
        <dbReference type="ARBA" id="ARBA00022490"/>
    </source>
</evidence>
<feature type="compositionally biased region" description="Basic and acidic residues" evidence="22">
    <location>
        <begin position="218"/>
        <end position="235"/>
    </location>
</feature>
<accession>A0A5N5QVY9</accession>
<evidence type="ECO:0000256" key="19">
    <source>
        <dbReference type="PIRSR" id="PIRSR038147-1"/>
    </source>
</evidence>
<organism evidence="24 25">
    <name type="scientific">Ceratobasidium theobromae</name>
    <dbReference type="NCBI Taxonomy" id="1582974"/>
    <lineage>
        <taxon>Eukaryota</taxon>
        <taxon>Fungi</taxon>
        <taxon>Dikarya</taxon>
        <taxon>Basidiomycota</taxon>
        <taxon>Agaricomycotina</taxon>
        <taxon>Agaricomycetes</taxon>
        <taxon>Cantharellales</taxon>
        <taxon>Ceratobasidiaceae</taxon>
        <taxon>Ceratobasidium</taxon>
    </lineage>
</organism>
<keyword evidence="7" id="KW-0690">Ribosome biogenesis</keyword>
<comment type="subcellular location">
    <subcellularLocation>
        <location evidence="2">Cytoplasm</location>
    </subcellularLocation>
</comment>
<evidence type="ECO:0000256" key="17">
    <source>
        <dbReference type="ARBA" id="ARBA00048679"/>
    </source>
</evidence>
<protein>
    <recommendedName>
        <fullName evidence="5 18">Serine/threonine-protein kinase RIO1</fullName>
        <ecNumber evidence="4 18">2.7.11.1</ecNumber>
    </recommendedName>
</protein>
<dbReference type="SMART" id="SM00090">
    <property type="entry name" value="RIO"/>
    <property type="match status" value="1"/>
</dbReference>
<dbReference type="PANTHER" id="PTHR45723">
    <property type="entry name" value="SERINE/THREONINE-PROTEIN KINASE RIO1"/>
    <property type="match status" value="1"/>
</dbReference>
<gene>
    <name evidence="24" type="ORF">CTheo_679</name>
</gene>
<dbReference type="Gene3D" id="1.10.510.10">
    <property type="entry name" value="Transferase(Phosphotransferase) domain 1"/>
    <property type="match status" value="1"/>
</dbReference>
<evidence type="ECO:0000256" key="2">
    <source>
        <dbReference type="ARBA" id="ARBA00004496"/>
    </source>
</evidence>
<dbReference type="Pfam" id="PF01163">
    <property type="entry name" value="RIO1"/>
    <property type="match status" value="1"/>
</dbReference>
<dbReference type="SUPFAM" id="SSF56112">
    <property type="entry name" value="Protein kinase-like (PK-like)"/>
    <property type="match status" value="1"/>
</dbReference>
<reference evidence="24 25" key="1">
    <citation type="journal article" date="2019" name="Fungal Biol. Biotechnol.">
        <title>Draft genome sequence of fastidious pathogen Ceratobasidium theobromae, which causes vascular-streak dieback in Theobroma cacao.</title>
        <authorList>
            <person name="Ali S.S."/>
            <person name="Asman A."/>
            <person name="Shao J."/>
            <person name="Firmansyah A.P."/>
            <person name="Susilo A.W."/>
            <person name="Rosmana A."/>
            <person name="McMahon P."/>
            <person name="Junaid M."/>
            <person name="Guest D."/>
            <person name="Kheng T.Y."/>
            <person name="Meinhardt L.W."/>
            <person name="Bailey B.A."/>
        </authorList>
    </citation>
    <scope>NUCLEOTIDE SEQUENCE [LARGE SCALE GENOMIC DNA]</scope>
    <source>
        <strain evidence="24 25">CT2</strain>
    </source>
</reference>
<dbReference type="InterPro" id="IPR051272">
    <property type="entry name" value="RIO-type_Ser/Thr_kinase"/>
</dbReference>
<evidence type="ECO:0000256" key="8">
    <source>
        <dbReference type="ARBA" id="ARBA00022527"/>
    </source>
</evidence>
<evidence type="ECO:0000313" key="24">
    <source>
        <dbReference type="EMBL" id="KAB5595915.1"/>
    </source>
</evidence>
<feature type="compositionally biased region" description="Acidic residues" evidence="22">
    <location>
        <begin position="565"/>
        <end position="576"/>
    </location>
</feature>
<keyword evidence="14 18" id="KW-0067">ATP-binding</keyword>
<feature type="region of interest" description="Disordered" evidence="22">
    <location>
        <begin position="490"/>
        <end position="509"/>
    </location>
</feature>
<evidence type="ECO:0000256" key="18">
    <source>
        <dbReference type="PIRNR" id="PIRNR038147"/>
    </source>
</evidence>
<evidence type="ECO:0000313" key="25">
    <source>
        <dbReference type="Proteomes" id="UP000383932"/>
    </source>
</evidence>
<dbReference type="EC" id="2.7.11.1" evidence="4 18"/>
<feature type="binding site" evidence="20">
    <location>
        <position position="356"/>
    </location>
    <ligand>
        <name>ATP</name>
        <dbReference type="ChEBI" id="CHEBI:30616"/>
    </ligand>
</feature>
<dbReference type="InterPro" id="IPR017407">
    <property type="entry name" value="Ser/Thr_kinase_Rio1"/>
</dbReference>
<evidence type="ECO:0000256" key="9">
    <source>
        <dbReference type="ARBA" id="ARBA00022679"/>
    </source>
</evidence>
<keyword evidence="8 18" id="KW-0723">Serine/threonine-protein kinase</keyword>
<evidence type="ECO:0000256" key="13">
    <source>
        <dbReference type="ARBA" id="ARBA00022801"/>
    </source>
</evidence>
<feature type="region of interest" description="Disordered" evidence="22">
    <location>
        <begin position="558"/>
        <end position="626"/>
    </location>
</feature>
<comment type="similarity">
    <text evidence="3 18">Belongs to the protein kinase superfamily. RIO-type Ser/Thr kinase family.</text>
</comment>
<feature type="compositionally biased region" description="Acidic residues" evidence="22">
    <location>
        <begin position="105"/>
        <end position="119"/>
    </location>
</feature>
<comment type="catalytic activity">
    <reaction evidence="17 18">
        <text>L-seryl-[protein] + ATP = O-phospho-L-seryl-[protein] + ADP + H(+)</text>
        <dbReference type="Rhea" id="RHEA:17989"/>
        <dbReference type="Rhea" id="RHEA-COMP:9863"/>
        <dbReference type="Rhea" id="RHEA-COMP:11604"/>
        <dbReference type="ChEBI" id="CHEBI:15378"/>
        <dbReference type="ChEBI" id="CHEBI:29999"/>
        <dbReference type="ChEBI" id="CHEBI:30616"/>
        <dbReference type="ChEBI" id="CHEBI:83421"/>
        <dbReference type="ChEBI" id="CHEBI:456216"/>
        <dbReference type="EC" id="2.7.11.1"/>
    </reaction>
</comment>
<feature type="binding site" evidence="21">
    <location>
        <position position="420"/>
    </location>
    <ligand>
        <name>Mg(2+)</name>
        <dbReference type="ChEBI" id="CHEBI:18420"/>
    </ligand>
</feature>
<dbReference type="PROSITE" id="PS01245">
    <property type="entry name" value="RIO1"/>
    <property type="match status" value="1"/>
</dbReference>
<dbReference type="GO" id="GO:0106310">
    <property type="term" value="F:protein serine kinase activity"/>
    <property type="evidence" value="ECO:0007669"/>
    <property type="project" value="RHEA"/>
</dbReference>
<feature type="compositionally biased region" description="Basic and acidic residues" evidence="22">
    <location>
        <begin position="577"/>
        <end position="606"/>
    </location>
</feature>
<dbReference type="Gene3D" id="3.30.200.20">
    <property type="entry name" value="Phosphorylase Kinase, domain 1"/>
    <property type="match status" value="1"/>
</dbReference>
<evidence type="ECO:0000256" key="14">
    <source>
        <dbReference type="ARBA" id="ARBA00022840"/>
    </source>
</evidence>
<evidence type="ECO:0000256" key="16">
    <source>
        <dbReference type="ARBA" id="ARBA00047899"/>
    </source>
</evidence>
<comment type="caution">
    <text evidence="24">The sequence shown here is derived from an EMBL/GenBank/DDBJ whole genome shotgun (WGS) entry which is preliminary data.</text>
</comment>
<dbReference type="PIRSF" id="PIRSF038147">
    <property type="entry name" value="Ser/Thr_PK_RIO1"/>
    <property type="match status" value="1"/>
</dbReference>
<evidence type="ECO:0000256" key="1">
    <source>
        <dbReference type="ARBA" id="ARBA00001946"/>
    </source>
</evidence>
<evidence type="ECO:0000256" key="12">
    <source>
        <dbReference type="ARBA" id="ARBA00022777"/>
    </source>
</evidence>
<feature type="region of interest" description="Disordered" evidence="22">
    <location>
        <begin position="1"/>
        <end position="51"/>
    </location>
</feature>
<feature type="binding site" evidence="21">
    <location>
        <position position="408"/>
    </location>
    <ligand>
        <name>Mg(2+)</name>
        <dbReference type="ChEBI" id="CHEBI:18420"/>
    </ligand>
</feature>
<dbReference type="Proteomes" id="UP000383932">
    <property type="component" value="Unassembled WGS sequence"/>
</dbReference>
<dbReference type="GO" id="GO:0016787">
    <property type="term" value="F:hydrolase activity"/>
    <property type="evidence" value="ECO:0007669"/>
    <property type="project" value="UniProtKB-KW"/>
</dbReference>
<evidence type="ECO:0000256" key="3">
    <source>
        <dbReference type="ARBA" id="ARBA00009196"/>
    </source>
</evidence>
<evidence type="ECO:0000256" key="20">
    <source>
        <dbReference type="PIRSR" id="PIRSR038147-2"/>
    </source>
</evidence>
<evidence type="ECO:0000256" key="21">
    <source>
        <dbReference type="PIRSR" id="PIRSR038147-3"/>
    </source>
</evidence>
<feature type="compositionally biased region" description="Polar residues" evidence="22">
    <location>
        <begin position="92"/>
        <end position="102"/>
    </location>
</feature>
<keyword evidence="9 18" id="KW-0808">Transferase</keyword>
<evidence type="ECO:0000256" key="15">
    <source>
        <dbReference type="ARBA" id="ARBA00022842"/>
    </source>
</evidence>
<feature type="compositionally biased region" description="Polar residues" evidence="22">
    <location>
        <begin position="499"/>
        <end position="509"/>
    </location>
</feature>
<evidence type="ECO:0000256" key="5">
    <source>
        <dbReference type="ARBA" id="ARBA00016038"/>
    </source>
</evidence>
<evidence type="ECO:0000259" key="23">
    <source>
        <dbReference type="SMART" id="SM00090"/>
    </source>
</evidence>
<comment type="catalytic activity">
    <reaction evidence="16 18">
        <text>L-threonyl-[protein] + ATP = O-phospho-L-threonyl-[protein] + ADP + H(+)</text>
        <dbReference type="Rhea" id="RHEA:46608"/>
        <dbReference type="Rhea" id="RHEA-COMP:11060"/>
        <dbReference type="Rhea" id="RHEA-COMP:11605"/>
        <dbReference type="ChEBI" id="CHEBI:15378"/>
        <dbReference type="ChEBI" id="CHEBI:30013"/>
        <dbReference type="ChEBI" id="CHEBI:30616"/>
        <dbReference type="ChEBI" id="CHEBI:61977"/>
        <dbReference type="ChEBI" id="CHEBI:456216"/>
        <dbReference type="EC" id="2.7.11.1"/>
    </reaction>
</comment>
<feature type="region of interest" description="Disordered" evidence="22">
    <location>
        <begin position="85"/>
        <end position="119"/>
    </location>
</feature>
<feature type="binding site" evidence="20">
    <location>
        <position position="358"/>
    </location>
    <ligand>
        <name>ATP</name>
        <dbReference type="ChEBI" id="CHEBI:30616"/>
    </ligand>
</feature>
<dbReference type="InterPro" id="IPR000687">
    <property type="entry name" value="RIO_kinase"/>
</dbReference>
<dbReference type="OrthoDB" id="205248at2759"/>
<evidence type="ECO:0000256" key="10">
    <source>
        <dbReference type="ARBA" id="ARBA00022723"/>
    </source>
</evidence>
<keyword evidence="25" id="KW-1185">Reference proteome</keyword>
<proteinExistence type="inferred from homology"/>
<evidence type="ECO:0000256" key="22">
    <source>
        <dbReference type="SAM" id="MobiDB-lite"/>
    </source>
</evidence>
<dbReference type="InterPro" id="IPR011009">
    <property type="entry name" value="Kinase-like_dom_sf"/>
</dbReference>
<comment type="cofactor">
    <cofactor evidence="1 21">
        <name>Mg(2+)</name>
        <dbReference type="ChEBI" id="CHEBI:18420"/>
    </cofactor>
</comment>
<evidence type="ECO:0000256" key="11">
    <source>
        <dbReference type="ARBA" id="ARBA00022741"/>
    </source>
</evidence>
<keyword evidence="12 18" id="KW-0418">Kinase</keyword>
<dbReference type="InterPro" id="IPR018934">
    <property type="entry name" value="RIO_dom"/>
</dbReference>
<dbReference type="GO" id="GO:0005737">
    <property type="term" value="C:cytoplasm"/>
    <property type="evidence" value="ECO:0007669"/>
    <property type="project" value="UniProtKB-SubCell"/>
</dbReference>
<sequence length="626" mass="70347">MTPSNEVPMTGVTPAENGHKTDTMGHPSHSGCAGAAGQALRDDPGPGSVGDGHVTGLSIMAVPIHEIYITASGQFDDADEEFLQNAGRDDQSSSVDPSQTLTDQSELECSDEEESDGDLGYDEINHADWEVADKDFTKQYNRLRQHVQVRTGTAPGVPSALGQNASVAPLPAANRSMHTSDKRVADQVALFAKFNSRIANIFQPYEDMRPGISVNRKAASERANAKDKSDRATNEQVLDPRTRIILFKMIGRGLIWEVNGCVSTGKEANVYHALTPSQPPDHLALKIYKTSILVFKDRDRYVTGEHRFRHGYSKRNPRKMVRLWAEKEMRNLKRLATASIRCPEPIEVRENVLVMGFLGDKNGWASPRLKDAPIPPTDFPSLYAELVIVMRRLFHVCKLVHADLSEYNILYHDSHLYIIDVSQSVEHDHPSAFDFLRSDIRNIEAFFGRDGVQTLGPRRLFEFVTHEDITQGKGEDLSALEATLREWMGKPELEADPNEASTRAAQDETSNDAVFLKSYIPRTLNDVYDPERDIARLQRGEGKDLIYGDLTGVVQIHEGKKDQASDSEQDSSEESEYVEKKPRGKRHEDKEIKKERKKAVKEEAREKRKHKMPKAEKKRRIKATKT</sequence>
<dbReference type="EMBL" id="SSOP01000005">
    <property type="protein sequence ID" value="KAB5595915.1"/>
    <property type="molecule type" value="Genomic_DNA"/>
</dbReference>
<dbReference type="GO" id="GO:0005524">
    <property type="term" value="F:ATP binding"/>
    <property type="evidence" value="ECO:0007669"/>
    <property type="project" value="UniProtKB-KW"/>
</dbReference>
<keyword evidence="6" id="KW-0963">Cytoplasm</keyword>
<keyword evidence="13" id="KW-0378">Hydrolase</keyword>
<dbReference type="FunFam" id="3.30.200.20:FF:000148">
    <property type="entry name" value="Serine/threonine-protein kinase RIO1"/>
    <property type="match status" value="1"/>
</dbReference>
<dbReference type="GO" id="GO:0042254">
    <property type="term" value="P:ribosome biogenesis"/>
    <property type="evidence" value="ECO:0007669"/>
    <property type="project" value="UniProtKB-KW"/>
</dbReference>
<evidence type="ECO:0000256" key="7">
    <source>
        <dbReference type="ARBA" id="ARBA00022517"/>
    </source>
</evidence>
<keyword evidence="10" id="KW-0479">Metal-binding</keyword>
<evidence type="ECO:0000256" key="4">
    <source>
        <dbReference type="ARBA" id="ARBA00012513"/>
    </source>
</evidence>
<feature type="active site" description="Proton acceptor" evidence="19">
    <location>
        <position position="403"/>
    </location>
</feature>
<keyword evidence="11 18" id="KW-0547">Nucleotide-binding</keyword>
<feature type="binding site" evidence="20">
    <location>
        <position position="286"/>
    </location>
    <ligand>
        <name>ATP</name>
        <dbReference type="ChEBI" id="CHEBI:30616"/>
    </ligand>
</feature>
<dbReference type="GO" id="GO:0004674">
    <property type="term" value="F:protein serine/threonine kinase activity"/>
    <property type="evidence" value="ECO:0007669"/>
    <property type="project" value="UniProtKB-KW"/>
</dbReference>
<dbReference type="CDD" id="cd05147">
    <property type="entry name" value="RIO1_euk"/>
    <property type="match status" value="1"/>
</dbReference>
<feature type="domain" description="RIO kinase" evidence="23">
    <location>
        <begin position="227"/>
        <end position="466"/>
    </location>
</feature>
<dbReference type="GO" id="GO:0046872">
    <property type="term" value="F:metal ion binding"/>
    <property type="evidence" value="ECO:0007669"/>
    <property type="project" value="UniProtKB-KW"/>
</dbReference>
<feature type="region of interest" description="Disordered" evidence="22">
    <location>
        <begin position="216"/>
        <end position="235"/>
    </location>
</feature>
<feature type="active site" description="4-aspartylphosphate intermediate" evidence="19">
    <location>
        <position position="420"/>
    </location>
</feature>